<dbReference type="InterPro" id="IPR031778">
    <property type="entry name" value="Sortilin_N"/>
</dbReference>
<dbReference type="RefSeq" id="WP_104517727.1">
    <property type="nucleotide sequence ID" value="NZ_NHRY01000056.1"/>
</dbReference>
<proteinExistence type="predicted"/>
<organism evidence="3 4">
    <name type="scientific">Rhodopila globiformis</name>
    <name type="common">Rhodopseudomonas globiformis</name>
    <dbReference type="NCBI Taxonomy" id="1071"/>
    <lineage>
        <taxon>Bacteria</taxon>
        <taxon>Pseudomonadati</taxon>
        <taxon>Pseudomonadota</taxon>
        <taxon>Alphaproteobacteria</taxon>
        <taxon>Acetobacterales</taxon>
        <taxon>Acetobacteraceae</taxon>
        <taxon>Rhodopila</taxon>
    </lineage>
</organism>
<dbReference type="GO" id="GO:0010411">
    <property type="term" value="P:xyloglucan metabolic process"/>
    <property type="evidence" value="ECO:0007669"/>
    <property type="project" value="TreeGrafter"/>
</dbReference>
<keyword evidence="4" id="KW-1185">Reference proteome</keyword>
<evidence type="ECO:0000259" key="2">
    <source>
        <dbReference type="Pfam" id="PF15902"/>
    </source>
</evidence>
<sequence length="350" mass="37902">MAGKSNVYAAVAGFVGRADQKGAVGVFSRQADIGQWAHVLPEHEAYAVHVHPADPSVVFAGTADGVYRSTDRGRTFRRTNFPDKGIQIWSFLVDAHDRNLIYAGGSPISVYRSENGGETWRSLPNPEMPDRAVMPFDCRVMRMAQHPTQPATIYAALEVNGVMRTTDGGESWTDCSADLIRLAQLPHLKSKIVSDTFNEGMLDGHAIAISPADPDKVIVAVRMGLFETADAGRTWKDMEIGRFSPTTYGRDIKVSPQDGNILYTALSVAAASKDGGVYRSTDKGATWKRFDKVQVHGTIMSVALHPADPNQVFLGARYDGEIFGTEDGGATWEALPLPSGVKDIYSVAVG</sequence>
<dbReference type="AlphaFoldDB" id="A0A2S6NLU1"/>
<dbReference type="OrthoDB" id="9764804at2"/>
<dbReference type="SUPFAM" id="SSF50939">
    <property type="entry name" value="Sialidases"/>
    <property type="match status" value="2"/>
</dbReference>
<keyword evidence="1" id="KW-0677">Repeat</keyword>
<dbReference type="InterPro" id="IPR052025">
    <property type="entry name" value="Xyloglucanase_GH74"/>
</dbReference>
<dbReference type="InterPro" id="IPR015943">
    <property type="entry name" value="WD40/YVTN_repeat-like_dom_sf"/>
</dbReference>
<dbReference type="Pfam" id="PF15902">
    <property type="entry name" value="Sortilin-Vps10"/>
    <property type="match status" value="1"/>
</dbReference>
<protein>
    <recommendedName>
        <fullName evidence="2">Sortilin N-terminal domain-containing protein</fullName>
    </recommendedName>
</protein>
<evidence type="ECO:0000313" key="3">
    <source>
        <dbReference type="EMBL" id="PPQ36573.1"/>
    </source>
</evidence>
<dbReference type="PANTHER" id="PTHR43739">
    <property type="entry name" value="XYLOGLUCANASE (EUROFUNG)"/>
    <property type="match status" value="1"/>
</dbReference>
<name>A0A2S6NLU1_RHOGL</name>
<evidence type="ECO:0000256" key="1">
    <source>
        <dbReference type="ARBA" id="ARBA00022737"/>
    </source>
</evidence>
<accession>A0A2S6NLU1</accession>
<dbReference type="Proteomes" id="UP000239724">
    <property type="component" value="Unassembled WGS sequence"/>
</dbReference>
<feature type="domain" description="Sortilin N-terminal" evidence="2">
    <location>
        <begin position="277"/>
        <end position="340"/>
    </location>
</feature>
<dbReference type="CDD" id="cd15482">
    <property type="entry name" value="Sialidase_non-viral"/>
    <property type="match status" value="1"/>
</dbReference>
<dbReference type="InterPro" id="IPR036278">
    <property type="entry name" value="Sialidase_sf"/>
</dbReference>
<dbReference type="PANTHER" id="PTHR43739:SF5">
    <property type="entry name" value="EXO-ALPHA-SIALIDASE"/>
    <property type="match status" value="1"/>
</dbReference>
<dbReference type="Gene3D" id="2.130.10.10">
    <property type="entry name" value="YVTN repeat-like/Quinoprotein amine dehydrogenase"/>
    <property type="match status" value="1"/>
</dbReference>
<comment type="caution">
    <text evidence="3">The sequence shown here is derived from an EMBL/GenBank/DDBJ whole genome shotgun (WGS) entry which is preliminary data.</text>
</comment>
<gene>
    <name evidence="3" type="ORF">CCS01_04880</name>
</gene>
<dbReference type="EMBL" id="NHRY01000056">
    <property type="protein sequence ID" value="PPQ36573.1"/>
    <property type="molecule type" value="Genomic_DNA"/>
</dbReference>
<evidence type="ECO:0000313" key="4">
    <source>
        <dbReference type="Proteomes" id="UP000239724"/>
    </source>
</evidence>
<reference evidence="3 4" key="1">
    <citation type="journal article" date="2018" name="Arch. Microbiol.">
        <title>New insights into the metabolic potential of the phototrophic purple bacterium Rhodopila globiformis DSM 161(T) from its draft genome sequence and evidence for a vanadium-dependent nitrogenase.</title>
        <authorList>
            <person name="Imhoff J.F."/>
            <person name="Rahn T."/>
            <person name="Kunzel S."/>
            <person name="Neulinger S.C."/>
        </authorList>
    </citation>
    <scope>NUCLEOTIDE SEQUENCE [LARGE SCALE GENOMIC DNA]</scope>
    <source>
        <strain evidence="3 4">DSM 161</strain>
    </source>
</reference>